<name>A0A2M3ZM73_9DIPT</name>
<keyword evidence="2" id="KW-0732">Signal</keyword>
<accession>A0A2M3ZM73</accession>
<protein>
    <submittedName>
        <fullName evidence="3">Putative secreted peptide</fullName>
    </submittedName>
</protein>
<evidence type="ECO:0000256" key="1">
    <source>
        <dbReference type="SAM" id="Phobius"/>
    </source>
</evidence>
<dbReference type="AlphaFoldDB" id="A0A2M3ZM73"/>
<feature type="transmembrane region" description="Helical" evidence="1">
    <location>
        <begin position="148"/>
        <end position="165"/>
    </location>
</feature>
<organism evidence="3">
    <name type="scientific">Anopheles braziliensis</name>
    <dbReference type="NCBI Taxonomy" id="58242"/>
    <lineage>
        <taxon>Eukaryota</taxon>
        <taxon>Metazoa</taxon>
        <taxon>Ecdysozoa</taxon>
        <taxon>Arthropoda</taxon>
        <taxon>Hexapoda</taxon>
        <taxon>Insecta</taxon>
        <taxon>Pterygota</taxon>
        <taxon>Neoptera</taxon>
        <taxon>Endopterygota</taxon>
        <taxon>Diptera</taxon>
        <taxon>Nematocera</taxon>
        <taxon>Culicoidea</taxon>
        <taxon>Culicidae</taxon>
        <taxon>Anophelinae</taxon>
        <taxon>Anopheles</taxon>
    </lineage>
</organism>
<sequence>MLLLQRLLLLQLGLVLRLWTLVLRWCGAGCIHQVVVVLQPHLCQRILMSQAGRAGRGVMVTETLVIVRVLSQCGGCRVRIRQRTEPIIPGVLAHLVHLNVRLRLRRQQPRDRERMARGRVTGGFLLQVHRVILAQQRRMTPIDHRRQLLLLQLLMGRVMMMVVMMRRMMMRRATAPMLVMLLLRQTEIGRRV</sequence>
<dbReference type="EMBL" id="GGFM01008916">
    <property type="protein sequence ID" value="MBW29667.1"/>
    <property type="molecule type" value="Transcribed_RNA"/>
</dbReference>
<evidence type="ECO:0000313" key="3">
    <source>
        <dbReference type="EMBL" id="MBW29667.1"/>
    </source>
</evidence>
<keyword evidence="1" id="KW-0812">Transmembrane</keyword>
<feature type="signal peptide" evidence="2">
    <location>
        <begin position="1"/>
        <end position="24"/>
    </location>
</feature>
<reference evidence="3" key="1">
    <citation type="submission" date="2018-01" db="EMBL/GenBank/DDBJ databases">
        <title>An insight into the sialome of Amazonian anophelines.</title>
        <authorList>
            <person name="Ribeiro J.M."/>
            <person name="Scarpassa V."/>
            <person name="Calvo E."/>
        </authorList>
    </citation>
    <scope>NUCLEOTIDE SEQUENCE</scope>
    <source>
        <tissue evidence="3">Salivary glands</tissue>
    </source>
</reference>
<keyword evidence="1" id="KW-1133">Transmembrane helix</keyword>
<proteinExistence type="predicted"/>
<feature type="chain" id="PRO_5014992655" evidence="2">
    <location>
        <begin position="25"/>
        <end position="192"/>
    </location>
</feature>
<keyword evidence="1" id="KW-0472">Membrane</keyword>
<evidence type="ECO:0000256" key="2">
    <source>
        <dbReference type="SAM" id="SignalP"/>
    </source>
</evidence>